<dbReference type="AlphaFoldDB" id="A0AAD5WLT7"/>
<feature type="compositionally biased region" description="Low complexity" evidence="1">
    <location>
        <begin position="1"/>
        <end position="10"/>
    </location>
</feature>
<accession>A0AAD5WLT7</accession>
<feature type="region of interest" description="Disordered" evidence="1">
    <location>
        <begin position="177"/>
        <end position="203"/>
    </location>
</feature>
<feature type="region of interest" description="Disordered" evidence="1">
    <location>
        <begin position="1"/>
        <end position="23"/>
    </location>
</feature>
<sequence>MSSNNNNNNNQQGVGAGASAPGQAPVAALGGAPAAIAPAPAAAVPAGAAPVPGAAANAAAVPALAAAAAAAAAAVPPLPVGLLPLFTPNNVVPGRVPHVGYRSAPPCSPAIVQKLQESYDESNDGKLVCTKLHGSGPINRRDIATEMVHRLDPGGIPVIMDRCRTHATQDFFNRVDRPKIPMPTAANPSREVAHGPWKDMGPAKRARGTAYWRSRFC</sequence>
<protein>
    <submittedName>
        <fullName evidence="2">Uncharacterized protein</fullName>
    </submittedName>
</protein>
<evidence type="ECO:0000256" key="1">
    <source>
        <dbReference type="SAM" id="MobiDB-lite"/>
    </source>
</evidence>
<evidence type="ECO:0000313" key="3">
    <source>
        <dbReference type="Proteomes" id="UP001201980"/>
    </source>
</evidence>
<gene>
    <name evidence="2" type="ORF">MKZ38_010625</name>
</gene>
<proteinExistence type="predicted"/>
<dbReference type="Proteomes" id="UP001201980">
    <property type="component" value="Unassembled WGS sequence"/>
</dbReference>
<evidence type="ECO:0000313" key="2">
    <source>
        <dbReference type="EMBL" id="KAJ2891871.1"/>
    </source>
</evidence>
<keyword evidence="3" id="KW-1185">Reference proteome</keyword>
<dbReference type="EMBL" id="JAKWBI020000962">
    <property type="protein sequence ID" value="KAJ2891871.1"/>
    <property type="molecule type" value="Genomic_DNA"/>
</dbReference>
<name>A0AAD5WLT7_9PEZI</name>
<reference evidence="2" key="1">
    <citation type="submission" date="2022-07" db="EMBL/GenBank/DDBJ databases">
        <title>Draft genome sequence of Zalerion maritima ATCC 34329, a (micro)plastics degrading marine fungus.</title>
        <authorList>
            <person name="Paco A."/>
            <person name="Goncalves M.F.M."/>
            <person name="Rocha-Santos T.A.P."/>
            <person name="Alves A."/>
        </authorList>
    </citation>
    <scope>NUCLEOTIDE SEQUENCE</scope>
    <source>
        <strain evidence="2">ATCC 34329</strain>
    </source>
</reference>
<organism evidence="2 3">
    <name type="scientific">Zalerion maritima</name>
    <dbReference type="NCBI Taxonomy" id="339359"/>
    <lineage>
        <taxon>Eukaryota</taxon>
        <taxon>Fungi</taxon>
        <taxon>Dikarya</taxon>
        <taxon>Ascomycota</taxon>
        <taxon>Pezizomycotina</taxon>
        <taxon>Sordariomycetes</taxon>
        <taxon>Lulworthiomycetidae</taxon>
        <taxon>Lulworthiales</taxon>
        <taxon>Lulworthiaceae</taxon>
        <taxon>Zalerion</taxon>
    </lineage>
</organism>
<comment type="caution">
    <text evidence="2">The sequence shown here is derived from an EMBL/GenBank/DDBJ whole genome shotgun (WGS) entry which is preliminary data.</text>
</comment>